<comment type="catalytic activity">
    <reaction evidence="2">
        <text>a nucleoside 2',3'-cyclic phosphate + H2O = a nucleoside 3'-phosphate + H(+)</text>
        <dbReference type="Rhea" id="RHEA:19621"/>
        <dbReference type="ChEBI" id="CHEBI:15377"/>
        <dbReference type="ChEBI" id="CHEBI:15378"/>
        <dbReference type="ChEBI" id="CHEBI:66949"/>
        <dbReference type="ChEBI" id="CHEBI:66954"/>
        <dbReference type="EC" id="3.1.4.16"/>
    </reaction>
</comment>
<name>A0ABV6KLL5_9BACI</name>
<dbReference type="Gene3D" id="3.60.21.10">
    <property type="match status" value="1"/>
</dbReference>
<dbReference type="InterPro" id="IPR029052">
    <property type="entry name" value="Metallo-depent_PP-like"/>
</dbReference>
<dbReference type="PROSITE" id="PS00786">
    <property type="entry name" value="5_NUCLEOTIDASE_2"/>
    <property type="match status" value="1"/>
</dbReference>
<feature type="chain" id="PRO_5044993755" evidence="8">
    <location>
        <begin position="24"/>
        <end position="379"/>
    </location>
</feature>
<keyword evidence="11" id="KW-1185">Reference proteome</keyword>
<dbReference type="Proteomes" id="UP001589738">
    <property type="component" value="Unassembled WGS sequence"/>
</dbReference>
<comment type="similarity">
    <text evidence="5 8">Belongs to the 5'-nucleotidase family.</text>
</comment>
<dbReference type="InterPro" id="IPR004843">
    <property type="entry name" value="Calcineurin-like_PHP"/>
</dbReference>
<dbReference type="PANTHER" id="PTHR11575">
    <property type="entry name" value="5'-NUCLEOTIDASE-RELATED"/>
    <property type="match status" value="1"/>
</dbReference>
<proteinExistence type="inferred from homology"/>
<keyword evidence="8" id="KW-0732">Signal</keyword>
<accession>A0ABV6KLL5</accession>
<evidence type="ECO:0000259" key="9">
    <source>
        <dbReference type="Pfam" id="PF00149"/>
    </source>
</evidence>
<comment type="subcellular location">
    <subcellularLocation>
        <location evidence="4">Cell envelope</location>
    </subcellularLocation>
</comment>
<feature type="signal peptide" evidence="8">
    <location>
        <begin position="1"/>
        <end position="23"/>
    </location>
</feature>
<gene>
    <name evidence="10" type="ORF">ACFFHF_02495</name>
</gene>
<reference evidence="10 11" key="1">
    <citation type="submission" date="2024-09" db="EMBL/GenBank/DDBJ databases">
        <authorList>
            <person name="Sun Q."/>
            <person name="Mori K."/>
        </authorList>
    </citation>
    <scope>NUCLEOTIDE SEQUENCE [LARGE SCALE GENOMIC DNA]</scope>
    <source>
        <strain evidence="10 11">CGMCC 1.9126</strain>
    </source>
</reference>
<dbReference type="SUPFAM" id="SSF56300">
    <property type="entry name" value="Metallo-dependent phosphatases"/>
    <property type="match status" value="1"/>
</dbReference>
<keyword evidence="8" id="KW-0547">Nucleotide-binding</keyword>
<dbReference type="Pfam" id="PF00149">
    <property type="entry name" value="Metallophos"/>
    <property type="match status" value="1"/>
</dbReference>
<dbReference type="CDD" id="cd07410">
    <property type="entry name" value="MPP_CpdB_N"/>
    <property type="match status" value="1"/>
</dbReference>
<keyword evidence="6 8" id="KW-0378">Hydrolase</keyword>
<dbReference type="PROSITE" id="PS00785">
    <property type="entry name" value="5_NUCLEOTIDASE_1"/>
    <property type="match status" value="1"/>
</dbReference>
<dbReference type="InterPro" id="IPR006179">
    <property type="entry name" value="5_nucleotidase/apyrase"/>
</dbReference>
<comment type="cofactor">
    <cofactor evidence="3">
        <name>a divalent metal cation</name>
        <dbReference type="ChEBI" id="CHEBI:60240"/>
    </cofactor>
</comment>
<comment type="catalytic activity">
    <reaction evidence="1">
        <text>a ribonucleoside 3'-phosphate + H2O = a ribonucleoside + phosphate</text>
        <dbReference type="Rhea" id="RHEA:10144"/>
        <dbReference type="ChEBI" id="CHEBI:13197"/>
        <dbReference type="ChEBI" id="CHEBI:15377"/>
        <dbReference type="ChEBI" id="CHEBI:18254"/>
        <dbReference type="ChEBI" id="CHEBI:43474"/>
        <dbReference type="EC" id="3.1.3.6"/>
    </reaction>
</comment>
<dbReference type="InterPro" id="IPR006146">
    <property type="entry name" value="5'-Nucleotdase_CS"/>
</dbReference>
<evidence type="ECO:0000256" key="6">
    <source>
        <dbReference type="ARBA" id="ARBA00022801"/>
    </source>
</evidence>
<evidence type="ECO:0000256" key="3">
    <source>
        <dbReference type="ARBA" id="ARBA00001968"/>
    </source>
</evidence>
<evidence type="ECO:0000256" key="2">
    <source>
        <dbReference type="ARBA" id="ARBA00001730"/>
    </source>
</evidence>
<evidence type="ECO:0000256" key="4">
    <source>
        <dbReference type="ARBA" id="ARBA00004196"/>
    </source>
</evidence>
<comment type="caution">
    <text evidence="10">The sequence shown here is derived from an EMBL/GenBank/DDBJ whole genome shotgun (WGS) entry which is preliminary data.</text>
</comment>
<evidence type="ECO:0000256" key="1">
    <source>
        <dbReference type="ARBA" id="ARBA00000527"/>
    </source>
</evidence>
<dbReference type="InterPro" id="IPR041827">
    <property type="entry name" value="CpdB_N"/>
</dbReference>
<organism evidence="10 11">
    <name type="scientific">Robertmurraya beringensis</name>
    <dbReference type="NCBI Taxonomy" id="641660"/>
    <lineage>
        <taxon>Bacteria</taxon>
        <taxon>Bacillati</taxon>
        <taxon>Bacillota</taxon>
        <taxon>Bacilli</taxon>
        <taxon>Bacillales</taxon>
        <taxon>Bacillaceae</taxon>
        <taxon>Robertmurraya</taxon>
    </lineage>
</organism>
<dbReference type="PRINTS" id="PR01607">
    <property type="entry name" value="APYRASEFAMLY"/>
</dbReference>
<dbReference type="RefSeq" id="WP_377057558.1">
    <property type="nucleotide sequence ID" value="NZ_JBHLUU010000015.1"/>
</dbReference>
<evidence type="ECO:0000256" key="5">
    <source>
        <dbReference type="ARBA" id="ARBA00006654"/>
    </source>
</evidence>
<dbReference type="EMBL" id="JBHLUU010000015">
    <property type="protein sequence ID" value="MFC0474164.1"/>
    <property type="molecule type" value="Genomic_DNA"/>
</dbReference>
<evidence type="ECO:0000256" key="8">
    <source>
        <dbReference type="RuleBase" id="RU362119"/>
    </source>
</evidence>
<keyword evidence="7" id="KW-0511">Multifunctional enzyme</keyword>
<evidence type="ECO:0000313" key="11">
    <source>
        <dbReference type="Proteomes" id="UP001589738"/>
    </source>
</evidence>
<evidence type="ECO:0000313" key="10">
    <source>
        <dbReference type="EMBL" id="MFC0474164.1"/>
    </source>
</evidence>
<sequence length="379" mass="42842">MRNLLLFVIIACLIASPAEQVIAIEEPVPPSIELRILETTDLHSYMMDYDYRNNKETVEFGFARTASVIKEARKEAKNVLLFDNGDLIQGSALAELASKTYQFDQSFIHPAFKALNRLQYDGATLGNHEFNFGLDFLQTSLRGADFPYVNANIYVEDHNLHAFDDINYFNPYMILDKRFTDTMGVEQNVKVGVIGLITPIAAKWDEEHFKGKIKIKSMVSTLKHFIPIMKSEGADIIIVLAHAGLAADEGVVNKSENSVMALTEVEGIDAILYGHSHSLFPNDDYFLQQQFINIEKGTIRSIPLVQAGYWGNHLGIIDLSIRKVNDKWKVVDSRSEVRSIYKKSGKDEKVPVVQPDEEIIDALRNDHSNTLEYVKNNKE</sequence>
<dbReference type="PANTHER" id="PTHR11575:SF6">
    <property type="entry name" value="2',3'-CYCLIC-NUCLEOTIDE 2'-PHOSPHODIESTERASE_3'-NUCLEOTIDASE"/>
    <property type="match status" value="1"/>
</dbReference>
<feature type="domain" description="Calcineurin-like phosphoesterase" evidence="9">
    <location>
        <begin position="34"/>
        <end position="278"/>
    </location>
</feature>
<evidence type="ECO:0000256" key="7">
    <source>
        <dbReference type="ARBA" id="ARBA00023268"/>
    </source>
</evidence>
<protein>
    <submittedName>
        <fullName evidence="10">Metallophosphoesterase</fullName>
    </submittedName>
</protein>